<dbReference type="InterPro" id="IPR029062">
    <property type="entry name" value="Class_I_gatase-like"/>
</dbReference>
<name>A0A841RB90_9SPIO</name>
<dbReference type="AlphaFoldDB" id="A0A841RB90"/>
<evidence type="ECO:0000313" key="2">
    <source>
        <dbReference type="EMBL" id="MBB6479948.1"/>
    </source>
</evidence>
<accession>A0A841RB90</accession>
<sequence>MSTRKKALITWGGWSGHEPEQTGLIFKKILEEKGYEVVFTHNLKCYTDKKLMDSLDLIVPIWTMSKIKPKQWKGLKEAVANGCGLAGWHGGMCDSFRDNTEYQFMTGGQWVVHPGGVIDYTINITSDDPIVKGIKDFPIHSEQYYMHTDPGNEVLATTTFAGDQEGIDWIKGTVMPVIWKRTYGKARVFFASFGHTAEDFKLPETREIVTRGMLWASR</sequence>
<dbReference type="Pfam" id="PF06283">
    <property type="entry name" value="ThuA"/>
    <property type="match status" value="1"/>
</dbReference>
<dbReference type="Gene3D" id="3.40.50.880">
    <property type="match status" value="1"/>
</dbReference>
<evidence type="ECO:0000259" key="1">
    <source>
        <dbReference type="Pfam" id="PF06283"/>
    </source>
</evidence>
<dbReference type="SUPFAM" id="SSF52317">
    <property type="entry name" value="Class I glutamine amidotransferase-like"/>
    <property type="match status" value="1"/>
</dbReference>
<evidence type="ECO:0000313" key="3">
    <source>
        <dbReference type="Proteomes" id="UP000587760"/>
    </source>
</evidence>
<comment type="caution">
    <text evidence="2">The sequence shown here is derived from an EMBL/GenBank/DDBJ whole genome shotgun (WGS) entry which is preliminary data.</text>
</comment>
<dbReference type="EMBL" id="JACHGJ010000002">
    <property type="protein sequence ID" value="MBB6479948.1"/>
    <property type="molecule type" value="Genomic_DNA"/>
</dbReference>
<protein>
    <recommendedName>
        <fullName evidence="1">ThuA-like domain-containing protein</fullName>
    </recommendedName>
</protein>
<proteinExistence type="predicted"/>
<keyword evidence="3" id="KW-1185">Reference proteome</keyword>
<dbReference type="Proteomes" id="UP000587760">
    <property type="component" value="Unassembled WGS sequence"/>
</dbReference>
<dbReference type="PANTHER" id="PTHR40469:SF2">
    <property type="entry name" value="GALACTOSE-BINDING DOMAIN-LIKE SUPERFAMILY PROTEIN"/>
    <property type="match status" value="1"/>
</dbReference>
<dbReference type="InterPro" id="IPR029010">
    <property type="entry name" value="ThuA-like"/>
</dbReference>
<gene>
    <name evidence="2" type="ORF">HNR50_001606</name>
</gene>
<dbReference type="PANTHER" id="PTHR40469">
    <property type="entry name" value="SECRETED GLYCOSYL HYDROLASE"/>
    <property type="match status" value="1"/>
</dbReference>
<organism evidence="2 3">
    <name type="scientific">Spirochaeta isovalerica</name>
    <dbReference type="NCBI Taxonomy" id="150"/>
    <lineage>
        <taxon>Bacteria</taxon>
        <taxon>Pseudomonadati</taxon>
        <taxon>Spirochaetota</taxon>
        <taxon>Spirochaetia</taxon>
        <taxon>Spirochaetales</taxon>
        <taxon>Spirochaetaceae</taxon>
        <taxon>Spirochaeta</taxon>
    </lineage>
</organism>
<dbReference type="RefSeq" id="WP_184745637.1">
    <property type="nucleotide sequence ID" value="NZ_JACHGJ010000002.1"/>
</dbReference>
<reference evidence="2 3" key="1">
    <citation type="submission" date="2020-08" db="EMBL/GenBank/DDBJ databases">
        <title>Genomic Encyclopedia of Type Strains, Phase IV (KMG-IV): sequencing the most valuable type-strain genomes for metagenomic binning, comparative biology and taxonomic classification.</title>
        <authorList>
            <person name="Goeker M."/>
        </authorList>
    </citation>
    <scope>NUCLEOTIDE SEQUENCE [LARGE SCALE GENOMIC DNA]</scope>
    <source>
        <strain evidence="2 3">DSM 2461</strain>
    </source>
</reference>
<feature type="domain" description="ThuA-like" evidence="1">
    <location>
        <begin position="6"/>
        <end position="216"/>
    </location>
</feature>